<dbReference type="AlphaFoldDB" id="A0A0D7A0T0"/>
<protein>
    <recommendedName>
        <fullName evidence="3">CxC2-like cysteine cluster KDZ transposase-associated domain-containing protein</fullName>
    </recommendedName>
</protein>
<gene>
    <name evidence="1" type="ORF">FISHEDRAFT_54321</name>
</gene>
<dbReference type="Proteomes" id="UP000054144">
    <property type="component" value="Unassembled WGS sequence"/>
</dbReference>
<keyword evidence="2" id="KW-1185">Reference proteome</keyword>
<organism evidence="1 2">
    <name type="scientific">Fistulina hepatica ATCC 64428</name>
    <dbReference type="NCBI Taxonomy" id="1128425"/>
    <lineage>
        <taxon>Eukaryota</taxon>
        <taxon>Fungi</taxon>
        <taxon>Dikarya</taxon>
        <taxon>Basidiomycota</taxon>
        <taxon>Agaricomycotina</taxon>
        <taxon>Agaricomycetes</taxon>
        <taxon>Agaricomycetidae</taxon>
        <taxon>Agaricales</taxon>
        <taxon>Fistulinaceae</taxon>
        <taxon>Fistulina</taxon>
    </lineage>
</organism>
<dbReference type="Pfam" id="PF18758">
    <property type="entry name" value="KDZ"/>
    <property type="match status" value="1"/>
</dbReference>
<evidence type="ECO:0008006" key="3">
    <source>
        <dbReference type="Google" id="ProtNLM"/>
    </source>
</evidence>
<proteinExistence type="predicted"/>
<evidence type="ECO:0000313" key="1">
    <source>
        <dbReference type="EMBL" id="KIY43009.1"/>
    </source>
</evidence>
<dbReference type="EMBL" id="KN882147">
    <property type="protein sequence ID" value="KIY43009.1"/>
    <property type="molecule type" value="Genomic_DNA"/>
</dbReference>
<dbReference type="OrthoDB" id="2505969at2759"/>
<sequence>CTFKGTLDRSSISMDVQMLRSRGCCDSFHGYAHNCCCMLENHPLYLTDFGIEDLFTCECFFSSMNGVAPLVCHTSPFHWLQFVDLHLQQ</sequence>
<dbReference type="InterPro" id="IPR040521">
    <property type="entry name" value="KDZ"/>
</dbReference>
<accession>A0A0D7A0T0</accession>
<name>A0A0D7A0T0_9AGAR</name>
<feature type="non-terminal residue" evidence="1">
    <location>
        <position position="1"/>
    </location>
</feature>
<reference evidence="1 2" key="1">
    <citation type="journal article" date="2015" name="Fungal Genet. Biol.">
        <title>Evolution of novel wood decay mechanisms in Agaricales revealed by the genome sequences of Fistulina hepatica and Cylindrobasidium torrendii.</title>
        <authorList>
            <person name="Floudas D."/>
            <person name="Held B.W."/>
            <person name="Riley R."/>
            <person name="Nagy L.G."/>
            <person name="Koehler G."/>
            <person name="Ransdell A.S."/>
            <person name="Younus H."/>
            <person name="Chow J."/>
            <person name="Chiniquy J."/>
            <person name="Lipzen A."/>
            <person name="Tritt A."/>
            <person name="Sun H."/>
            <person name="Haridas S."/>
            <person name="LaButti K."/>
            <person name="Ohm R.A."/>
            <person name="Kues U."/>
            <person name="Blanchette R.A."/>
            <person name="Grigoriev I.V."/>
            <person name="Minto R.E."/>
            <person name="Hibbett D.S."/>
        </authorList>
    </citation>
    <scope>NUCLEOTIDE SEQUENCE [LARGE SCALE GENOMIC DNA]</scope>
    <source>
        <strain evidence="1 2">ATCC 64428</strain>
    </source>
</reference>
<evidence type="ECO:0000313" key="2">
    <source>
        <dbReference type="Proteomes" id="UP000054144"/>
    </source>
</evidence>